<dbReference type="Pfam" id="PF26215">
    <property type="entry name" value="HTH_animal"/>
    <property type="match status" value="1"/>
</dbReference>
<dbReference type="AlphaFoldDB" id="A0A2J7NKK5"/>
<dbReference type="InterPro" id="IPR058912">
    <property type="entry name" value="HTH_animal"/>
</dbReference>
<evidence type="ECO:0000313" key="2">
    <source>
        <dbReference type="EMBL" id="PNE09499.1"/>
    </source>
</evidence>
<dbReference type="InParanoid" id="A0A2J7NKK5"/>
<dbReference type="Proteomes" id="UP000235965">
    <property type="component" value="Unassembled WGS sequence"/>
</dbReference>
<evidence type="ECO:0000313" key="3">
    <source>
        <dbReference type="Proteomes" id="UP000235965"/>
    </source>
</evidence>
<name>A0A2J7NKK5_9NEOP</name>
<comment type="caution">
    <text evidence="2">The sequence shown here is derived from an EMBL/GenBank/DDBJ whole genome shotgun (WGS) entry which is preliminary data.</text>
</comment>
<sequence>NHLNSIHQCIQFTMETKIEGHLPFLTLVHRARTISNQDSLHEELVLLGDVLRHNEYNNRQIRRVLNHCPNISQPDNKPDSDAFLPYVGTIFN</sequence>
<accession>A0A2J7NKK5</accession>
<proteinExistence type="predicted"/>
<evidence type="ECO:0000259" key="1">
    <source>
        <dbReference type="Pfam" id="PF26215"/>
    </source>
</evidence>
<keyword evidence="3" id="KW-1185">Reference proteome</keyword>
<gene>
    <name evidence="2" type="ORF">B7P43_G00004</name>
</gene>
<organism evidence="2 3">
    <name type="scientific">Cryptotermes secundus</name>
    <dbReference type="NCBI Taxonomy" id="105785"/>
    <lineage>
        <taxon>Eukaryota</taxon>
        <taxon>Metazoa</taxon>
        <taxon>Ecdysozoa</taxon>
        <taxon>Arthropoda</taxon>
        <taxon>Hexapoda</taxon>
        <taxon>Insecta</taxon>
        <taxon>Pterygota</taxon>
        <taxon>Neoptera</taxon>
        <taxon>Polyneoptera</taxon>
        <taxon>Dictyoptera</taxon>
        <taxon>Blattodea</taxon>
        <taxon>Blattoidea</taxon>
        <taxon>Termitoidae</taxon>
        <taxon>Kalotermitidae</taxon>
        <taxon>Cryptotermitinae</taxon>
        <taxon>Cryptotermes</taxon>
    </lineage>
</organism>
<protein>
    <recommendedName>
        <fullName evidence="1">Helix-turn-helix domain-containing protein</fullName>
    </recommendedName>
</protein>
<feature type="domain" description="Helix-turn-helix" evidence="1">
    <location>
        <begin position="26"/>
        <end position="64"/>
    </location>
</feature>
<dbReference type="EMBL" id="NEVH01045915">
    <property type="protein sequence ID" value="PNE09499.1"/>
    <property type="molecule type" value="Genomic_DNA"/>
</dbReference>
<feature type="non-terminal residue" evidence="2">
    <location>
        <position position="1"/>
    </location>
</feature>
<reference evidence="2 3" key="1">
    <citation type="submission" date="2017-12" db="EMBL/GenBank/DDBJ databases">
        <title>Hemimetabolous genomes reveal molecular basis of termite eusociality.</title>
        <authorList>
            <person name="Harrison M.C."/>
            <person name="Jongepier E."/>
            <person name="Robertson H.M."/>
            <person name="Arning N."/>
            <person name="Bitard-Feildel T."/>
            <person name="Chao H."/>
            <person name="Childers C.P."/>
            <person name="Dinh H."/>
            <person name="Doddapaneni H."/>
            <person name="Dugan S."/>
            <person name="Gowin J."/>
            <person name="Greiner C."/>
            <person name="Han Y."/>
            <person name="Hu H."/>
            <person name="Hughes D.S.T."/>
            <person name="Huylmans A.-K."/>
            <person name="Kemena C."/>
            <person name="Kremer L.P.M."/>
            <person name="Lee S.L."/>
            <person name="Lopez-Ezquerra A."/>
            <person name="Mallet L."/>
            <person name="Monroy-Kuhn J.M."/>
            <person name="Moser A."/>
            <person name="Murali S.C."/>
            <person name="Muzny D.M."/>
            <person name="Otani S."/>
            <person name="Piulachs M.-D."/>
            <person name="Poelchau M."/>
            <person name="Qu J."/>
            <person name="Schaub F."/>
            <person name="Wada-Katsumata A."/>
            <person name="Worley K.C."/>
            <person name="Xie Q."/>
            <person name="Ylla G."/>
            <person name="Poulsen M."/>
            <person name="Gibbs R.A."/>
            <person name="Schal C."/>
            <person name="Richards S."/>
            <person name="Belles X."/>
            <person name="Korb J."/>
            <person name="Bornberg-Bauer E."/>
        </authorList>
    </citation>
    <scope>NUCLEOTIDE SEQUENCE [LARGE SCALE GENOMIC DNA]</scope>
    <source>
        <tissue evidence="2">Whole body</tissue>
    </source>
</reference>